<keyword evidence="2" id="KW-1185">Reference proteome</keyword>
<reference evidence="1 2" key="1">
    <citation type="submission" date="2018-05" db="EMBL/GenBank/DDBJ databases">
        <title>Genomic Encyclopedia of Type Strains, Phase IV (KMG-IV): sequencing the most valuable type-strain genomes for metagenomic binning, comparative biology and taxonomic classification.</title>
        <authorList>
            <person name="Goeker M."/>
        </authorList>
    </citation>
    <scope>NUCLEOTIDE SEQUENCE [LARGE SCALE GENOMIC DNA]</scope>
    <source>
        <strain evidence="1 2">DSM 100333</strain>
    </source>
</reference>
<dbReference type="EMBL" id="QENY01000056">
    <property type="protein sequence ID" value="PVX43157.1"/>
    <property type="molecule type" value="Genomic_DNA"/>
</dbReference>
<proteinExistence type="predicted"/>
<evidence type="ECO:0008006" key="3">
    <source>
        <dbReference type="Google" id="ProtNLM"/>
    </source>
</evidence>
<gene>
    <name evidence="1" type="ORF">C7379_1562</name>
</gene>
<sequence>VSPKTQLQALSSQAHNFISICYLCIMKNHQLLRCIFPDVLADYFDVVDIQESVSQIDFWLDERNFMEKSDHKLGTVSSYGFTSERVIQDFPLRGKAVYLHVRRRKWRDSSNGEIFTYSYDDLTAEGSKLSPEFVSFLKE</sequence>
<evidence type="ECO:0000313" key="2">
    <source>
        <dbReference type="Proteomes" id="UP000245870"/>
    </source>
</evidence>
<dbReference type="Proteomes" id="UP000245870">
    <property type="component" value="Unassembled WGS sequence"/>
</dbReference>
<comment type="caution">
    <text evidence="1">The sequence shown here is derived from an EMBL/GenBank/DDBJ whole genome shotgun (WGS) entry which is preliminary data.</text>
</comment>
<protein>
    <recommendedName>
        <fullName evidence="3">Transposase family protein</fullName>
    </recommendedName>
</protein>
<dbReference type="AlphaFoldDB" id="A0A2U0THT8"/>
<accession>A0A2U0THT8</accession>
<evidence type="ECO:0000313" key="1">
    <source>
        <dbReference type="EMBL" id="PVX43157.1"/>
    </source>
</evidence>
<name>A0A2U0THT8_9BACT</name>
<feature type="non-terminal residue" evidence="1">
    <location>
        <position position="1"/>
    </location>
</feature>
<organism evidence="1 2">
    <name type="scientific">Hallella colorans</name>
    <dbReference type="NCBI Taxonomy" id="1703337"/>
    <lineage>
        <taxon>Bacteria</taxon>
        <taxon>Pseudomonadati</taxon>
        <taxon>Bacteroidota</taxon>
        <taxon>Bacteroidia</taxon>
        <taxon>Bacteroidales</taxon>
        <taxon>Prevotellaceae</taxon>
        <taxon>Hallella</taxon>
    </lineage>
</organism>